<reference evidence="1" key="1">
    <citation type="journal article" date="2023" name="G3 (Bethesda)">
        <title>A reference genome for the long-term kleptoplast-retaining sea slug Elysia crispata morphotype clarki.</title>
        <authorList>
            <person name="Eastman K.E."/>
            <person name="Pendleton A.L."/>
            <person name="Shaikh M.A."/>
            <person name="Suttiyut T."/>
            <person name="Ogas R."/>
            <person name="Tomko P."/>
            <person name="Gavelis G."/>
            <person name="Widhalm J.R."/>
            <person name="Wisecaver J.H."/>
        </authorList>
    </citation>
    <scope>NUCLEOTIDE SEQUENCE</scope>
    <source>
        <strain evidence="1">ECLA1</strain>
    </source>
</reference>
<protein>
    <submittedName>
        <fullName evidence="1">Uncharacterized protein</fullName>
    </submittedName>
</protein>
<dbReference type="Proteomes" id="UP001283361">
    <property type="component" value="Unassembled WGS sequence"/>
</dbReference>
<dbReference type="AlphaFoldDB" id="A0AAE0XEB4"/>
<evidence type="ECO:0000313" key="2">
    <source>
        <dbReference type="Proteomes" id="UP001283361"/>
    </source>
</evidence>
<organism evidence="1 2">
    <name type="scientific">Elysia crispata</name>
    <name type="common">lettuce slug</name>
    <dbReference type="NCBI Taxonomy" id="231223"/>
    <lineage>
        <taxon>Eukaryota</taxon>
        <taxon>Metazoa</taxon>
        <taxon>Spiralia</taxon>
        <taxon>Lophotrochozoa</taxon>
        <taxon>Mollusca</taxon>
        <taxon>Gastropoda</taxon>
        <taxon>Heterobranchia</taxon>
        <taxon>Euthyneura</taxon>
        <taxon>Panpulmonata</taxon>
        <taxon>Sacoglossa</taxon>
        <taxon>Placobranchoidea</taxon>
        <taxon>Plakobranchidae</taxon>
        <taxon>Elysia</taxon>
    </lineage>
</organism>
<gene>
    <name evidence="1" type="ORF">RRG08_011751</name>
</gene>
<dbReference type="EMBL" id="JAWDGP010008090">
    <property type="protein sequence ID" value="KAK3691549.1"/>
    <property type="molecule type" value="Genomic_DNA"/>
</dbReference>
<comment type="caution">
    <text evidence="1">The sequence shown here is derived from an EMBL/GenBank/DDBJ whole genome shotgun (WGS) entry which is preliminary data.</text>
</comment>
<keyword evidence="2" id="KW-1185">Reference proteome</keyword>
<name>A0AAE0XEB4_9GAST</name>
<accession>A0AAE0XEB4</accession>
<sequence>MAHGAWHMTKRLLPRLPKAKARTLRVFEVPRKRSVSHKFNNFPLVVVHVGSTRYKKRAVQQITARNVSSWLCHAVYGMRYSKSLCSIFFVKREVCRVSCATCRVPSMAVTCRLWNALL</sequence>
<evidence type="ECO:0000313" key="1">
    <source>
        <dbReference type="EMBL" id="KAK3691549.1"/>
    </source>
</evidence>
<proteinExistence type="predicted"/>